<name>A0A7W7FXD0_9PSEU</name>
<dbReference type="InterPro" id="IPR041698">
    <property type="entry name" value="Methyltransf_25"/>
</dbReference>
<sequence length="276" mass="29263">MSTAQQRWARQLADWAIPAHVLAGAAESPWVLPRQVFRRRAAAQLAAPAGATHDQARAALAESGSLLDIGAGAGASSLPLLAAGLVTGFTAVDADADLLAACVESAESLGVPTRGLRGRWPDLAMRAGAADVVVCGNVVFNVPDLAPFIAALTAAARREVVLETATRHPLIDLNPLWRHFHGITRPEGPTADDLLAALDELGVHPHVARWRRPPGLEPRDFAELVETTRRRLCLPTESAAEVGRVLREHGHNPDLTADPGAAGRELVTLTWPGWAD</sequence>
<protein>
    <recommendedName>
        <fullName evidence="1">Methyltransferase domain-containing protein</fullName>
    </recommendedName>
</protein>
<dbReference type="Pfam" id="PF13649">
    <property type="entry name" value="Methyltransf_25"/>
    <property type="match status" value="1"/>
</dbReference>
<reference evidence="2 3" key="1">
    <citation type="submission" date="2020-08" db="EMBL/GenBank/DDBJ databases">
        <title>Sequencing the genomes of 1000 actinobacteria strains.</title>
        <authorList>
            <person name="Klenk H.-P."/>
        </authorList>
    </citation>
    <scope>NUCLEOTIDE SEQUENCE [LARGE SCALE GENOMIC DNA]</scope>
    <source>
        <strain evidence="2 3">DSM 44230</strain>
    </source>
</reference>
<proteinExistence type="predicted"/>
<dbReference type="RefSeq" id="WP_185006362.1">
    <property type="nucleotide sequence ID" value="NZ_BAAAUI010000005.1"/>
</dbReference>
<organism evidence="2 3">
    <name type="scientific">Crossiella cryophila</name>
    <dbReference type="NCBI Taxonomy" id="43355"/>
    <lineage>
        <taxon>Bacteria</taxon>
        <taxon>Bacillati</taxon>
        <taxon>Actinomycetota</taxon>
        <taxon>Actinomycetes</taxon>
        <taxon>Pseudonocardiales</taxon>
        <taxon>Pseudonocardiaceae</taxon>
        <taxon>Crossiella</taxon>
    </lineage>
</organism>
<feature type="domain" description="Methyltransferase" evidence="1">
    <location>
        <begin position="67"/>
        <end position="153"/>
    </location>
</feature>
<dbReference type="Proteomes" id="UP000533598">
    <property type="component" value="Unassembled WGS sequence"/>
</dbReference>
<dbReference type="SUPFAM" id="SSF53335">
    <property type="entry name" value="S-adenosyl-L-methionine-dependent methyltransferases"/>
    <property type="match status" value="1"/>
</dbReference>
<evidence type="ECO:0000259" key="1">
    <source>
        <dbReference type="Pfam" id="PF13649"/>
    </source>
</evidence>
<keyword evidence="3" id="KW-1185">Reference proteome</keyword>
<gene>
    <name evidence="2" type="ORF">HNR67_006616</name>
</gene>
<dbReference type="AlphaFoldDB" id="A0A7W7FXD0"/>
<dbReference type="Gene3D" id="3.40.50.150">
    <property type="entry name" value="Vaccinia Virus protein VP39"/>
    <property type="match status" value="1"/>
</dbReference>
<dbReference type="EMBL" id="JACHMH010000001">
    <property type="protein sequence ID" value="MBB4680498.1"/>
    <property type="molecule type" value="Genomic_DNA"/>
</dbReference>
<dbReference type="CDD" id="cd02440">
    <property type="entry name" value="AdoMet_MTases"/>
    <property type="match status" value="1"/>
</dbReference>
<evidence type="ECO:0000313" key="2">
    <source>
        <dbReference type="EMBL" id="MBB4680498.1"/>
    </source>
</evidence>
<comment type="caution">
    <text evidence="2">The sequence shown here is derived from an EMBL/GenBank/DDBJ whole genome shotgun (WGS) entry which is preliminary data.</text>
</comment>
<accession>A0A7W7FXD0</accession>
<evidence type="ECO:0000313" key="3">
    <source>
        <dbReference type="Proteomes" id="UP000533598"/>
    </source>
</evidence>
<dbReference type="InterPro" id="IPR029063">
    <property type="entry name" value="SAM-dependent_MTases_sf"/>
</dbReference>